<feature type="compositionally biased region" description="Basic and acidic residues" evidence="1">
    <location>
        <begin position="1"/>
        <end position="12"/>
    </location>
</feature>
<protein>
    <submittedName>
        <fullName evidence="3">Uncharacterized protein</fullName>
    </submittedName>
</protein>
<feature type="compositionally biased region" description="Basic residues" evidence="1">
    <location>
        <begin position="29"/>
        <end position="38"/>
    </location>
</feature>
<name>A0A0B7BL00_9EUPU</name>
<reference evidence="3" key="1">
    <citation type="submission" date="2014-12" db="EMBL/GenBank/DDBJ databases">
        <title>Insight into the proteome of Arion vulgaris.</title>
        <authorList>
            <person name="Aradska J."/>
            <person name="Bulat T."/>
            <person name="Smidak R."/>
            <person name="Sarate P."/>
            <person name="Gangsoo J."/>
            <person name="Sialana F."/>
            <person name="Bilban M."/>
            <person name="Lubec G."/>
        </authorList>
    </citation>
    <scope>NUCLEOTIDE SEQUENCE</scope>
    <source>
        <tissue evidence="3">Skin</tissue>
    </source>
</reference>
<sequence length="61" mass="7209">MQTTDKSEEKKPKSNKKSKEKSMGNIWKHAGRRRKNSTKRILQESKRNKTGTMKNTTQQKF</sequence>
<evidence type="ECO:0000256" key="1">
    <source>
        <dbReference type="SAM" id="MobiDB-lite"/>
    </source>
</evidence>
<dbReference type="EMBL" id="HACG01046147">
    <property type="protein sequence ID" value="CEK93012.1"/>
    <property type="molecule type" value="Transcribed_RNA"/>
</dbReference>
<organism evidence="3">
    <name type="scientific">Arion vulgaris</name>
    <dbReference type="NCBI Taxonomy" id="1028688"/>
    <lineage>
        <taxon>Eukaryota</taxon>
        <taxon>Metazoa</taxon>
        <taxon>Spiralia</taxon>
        <taxon>Lophotrochozoa</taxon>
        <taxon>Mollusca</taxon>
        <taxon>Gastropoda</taxon>
        <taxon>Heterobranchia</taxon>
        <taxon>Euthyneura</taxon>
        <taxon>Panpulmonata</taxon>
        <taxon>Eupulmonata</taxon>
        <taxon>Stylommatophora</taxon>
        <taxon>Helicina</taxon>
        <taxon>Arionoidea</taxon>
        <taxon>Arionidae</taxon>
        <taxon>Arion</taxon>
    </lineage>
</organism>
<dbReference type="AlphaFoldDB" id="A0A0B7BL00"/>
<accession>A0A0B7BL00</accession>
<dbReference type="EMBL" id="HACG01046151">
    <property type="protein sequence ID" value="CEK93016.1"/>
    <property type="molecule type" value="Transcribed_RNA"/>
</dbReference>
<proteinExistence type="predicted"/>
<evidence type="ECO:0000313" key="2">
    <source>
        <dbReference type="EMBL" id="CEK93012.1"/>
    </source>
</evidence>
<feature type="compositionally biased region" description="Polar residues" evidence="1">
    <location>
        <begin position="50"/>
        <end position="61"/>
    </location>
</feature>
<gene>
    <name evidence="3" type="primary">ORF191543</name>
    <name evidence="2" type="synonym">ORF191521</name>
</gene>
<feature type="region of interest" description="Disordered" evidence="1">
    <location>
        <begin position="1"/>
        <end position="61"/>
    </location>
</feature>
<evidence type="ECO:0000313" key="3">
    <source>
        <dbReference type="EMBL" id="CEK93016.1"/>
    </source>
</evidence>